<accession>A0A1Y2F1C5</accession>
<comment type="similarity">
    <text evidence="1">Belongs to the NUP family.</text>
</comment>
<evidence type="ECO:0000313" key="3">
    <source>
        <dbReference type="EMBL" id="ORY77643.1"/>
    </source>
</evidence>
<comment type="caution">
    <text evidence="3">The sequence shown here is derived from an EMBL/GenBank/DDBJ whole genome shotgun (WGS) entry which is preliminary data.</text>
</comment>
<evidence type="ECO:0000256" key="1">
    <source>
        <dbReference type="PIRNR" id="PIRNR013171"/>
    </source>
</evidence>
<feature type="chain" id="PRO_5012417912" evidence="2">
    <location>
        <begin position="25"/>
        <end position="390"/>
    </location>
</feature>
<keyword evidence="2" id="KW-0732">Signal</keyword>
<name>A0A1Y2F1C5_9BASI</name>
<protein>
    <submittedName>
        <fullName evidence="3">Purine nucleoside permease</fullName>
    </submittedName>
</protein>
<dbReference type="GO" id="GO:0055085">
    <property type="term" value="P:transmembrane transport"/>
    <property type="evidence" value="ECO:0007669"/>
    <property type="project" value="InterPro"/>
</dbReference>
<evidence type="ECO:0000313" key="4">
    <source>
        <dbReference type="Proteomes" id="UP000193467"/>
    </source>
</evidence>
<reference evidence="3 4" key="1">
    <citation type="submission" date="2016-07" db="EMBL/GenBank/DDBJ databases">
        <title>Pervasive Adenine N6-methylation of Active Genes in Fungi.</title>
        <authorList>
            <consortium name="DOE Joint Genome Institute"/>
            <person name="Mondo S.J."/>
            <person name="Dannebaum R.O."/>
            <person name="Kuo R.C."/>
            <person name="Labutti K."/>
            <person name="Haridas S."/>
            <person name="Kuo A."/>
            <person name="Salamov A."/>
            <person name="Ahrendt S.R."/>
            <person name="Lipzen A."/>
            <person name="Sullivan W."/>
            <person name="Andreopoulos W.B."/>
            <person name="Clum A."/>
            <person name="Lindquist E."/>
            <person name="Daum C."/>
            <person name="Ramamoorthy G.K."/>
            <person name="Gryganskyi A."/>
            <person name="Culley D."/>
            <person name="Magnuson J.K."/>
            <person name="James T.Y."/>
            <person name="O'Malley M.A."/>
            <person name="Stajich J.E."/>
            <person name="Spatafora J.W."/>
            <person name="Visel A."/>
            <person name="Grigoriev I.V."/>
        </authorList>
    </citation>
    <scope>NUCLEOTIDE SEQUENCE [LARGE SCALE GENOMIC DNA]</scope>
    <source>
        <strain evidence="3 4">62-1032</strain>
    </source>
</reference>
<dbReference type="PANTHER" id="PTHR38643">
    <property type="entry name" value="PURINE NUCLEOSIDE PERMEASE C285.05-RELATED"/>
    <property type="match status" value="1"/>
</dbReference>
<dbReference type="InParanoid" id="A0A1Y2F1C5"/>
<dbReference type="Proteomes" id="UP000193467">
    <property type="component" value="Unassembled WGS sequence"/>
</dbReference>
<organism evidence="3 4">
    <name type="scientific">Leucosporidium creatinivorum</name>
    <dbReference type="NCBI Taxonomy" id="106004"/>
    <lineage>
        <taxon>Eukaryota</taxon>
        <taxon>Fungi</taxon>
        <taxon>Dikarya</taxon>
        <taxon>Basidiomycota</taxon>
        <taxon>Pucciniomycotina</taxon>
        <taxon>Microbotryomycetes</taxon>
        <taxon>Leucosporidiales</taxon>
        <taxon>Leucosporidium</taxon>
    </lineage>
</organism>
<evidence type="ECO:0000256" key="2">
    <source>
        <dbReference type="SAM" id="SignalP"/>
    </source>
</evidence>
<gene>
    <name evidence="3" type="ORF">BCR35DRAFT_305418</name>
</gene>
<comment type="function">
    <text evidence="1">Nucleoside permease that transports adenosine and guanosine.</text>
</comment>
<dbReference type="AlphaFoldDB" id="A0A1Y2F1C5"/>
<feature type="signal peptide" evidence="2">
    <location>
        <begin position="1"/>
        <end position="24"/>
    </location>
</feature>
<dbReference type="PIRSF" id="PIRSF013171">
    <property type="entry name" value="Pur_nuclsid_perm"/>
    <property type="match status" value="1"/>
</dbReference>
<sequence length="390" mass="42105">MRFLTSPLTLASSLLLALAAPAAAAPSSSPMSDLAPRAGKIAPKVMVISMFTPEREVWIEPMQLVVNYTIPGLSPLFPYIACNKAHEVCIVTTGEAEINAASTIMAVTLSTKFDFTSTYWLVAGIAGINPYHGTLGTAAFARFSVQVGLEYELDARQMPSNWTTGYWALGSSQPGELPDTSDLYGTEVFELNTNLLQRAMIVTKHLTLNDSTTAAAYRKKFDYAPANLAPKVTQCDVLTSDVYFAGTLLAEGFGNYTDLVTKGKGTYCTTAQEDNATLEAMVRAHKAKLVDYSRIIVLRTASDFDRAPPGNVTAYDAFEAAQGGFEPAIENLVVVGKPLVEHIIKYWKSIYKAGVAPQSGGAGSFYGDNLGTIRSGPAQARRIRRGLMRR</sequence>
<dbReference type="Pfam" id="PF06516">
    <property type="entry name" value="NUP"/>
    <property type="match status" value="1"/>
</dbReference>
<dbReference type="STRING" id="106004.A0A1Y2F1C5"/>
<dbReference type="PANTHER" id="PTHR38643:SF1">
    <property type="entry name" value="PURINE NUCLEOSIDE PERMEASE C285.05-RELATED"/>
    <property type="match status" value="1"/>
</dbReference>
<keyword evidence="1" id="KW-0813">Transport</keyword>
<dbReference type="InterPro" id="IPR009486">
    <property type="entry name" value="Pur_nuclsid_perm"/>
</dbReference>
<proteinExistence type="inferred from homology"/>
<dbReference type="EMBL" id="MCGR01000031">
    <property type="protein sequence ID" value="ORY77643.1"/>
    <property type="molecule type" value="Genomic_DNA"/>
</dbReference>
<dbReference type="OrthoDB" id="2331083at2759"/>
<dbReference type="GO" id="GO:0005783">
    <property type="term" value="C:endoplasmic reticulum"/>
    <property type="evidence" value="ECO:0007669"/>
    <property type="project" value="TreeGrafter"/>
</dbReference>
<keyword evidence="4" id="KW-1185">Reference proteome</keyword>